<name>A0AAQ4DLI3_AMBAM</name>
<keyword evidence="2" id="KW-1185">Reference proteome</keyword>
<comment type="caution">
    <text evidence="1">The sequence shown here is derived from an EMBL/GenBank/DDBJ whole genome shotgun (WGS) entry which is preliminary data.</text>
</comment>
<dbReference type="EMBL" id="JARKHS020029434">
    <property type="protein sequence ID" value="KAK8763323.1"/>
    <property type="molecule type" value="Genomic_DNA"/>
</dbReference>
<sequence>MEDFGGLFDFHGVDFLQKLSFERQNKVKSAYLFSYVDGPPASSPLRSDSLSDDKNIKLFPPDNEFLHQAAQFVAEFLADRPCPEEYSRPPVPLHRRVDEREPPPWSADDVLCASEAVEDDQFPDGELEKEQQHLIDGLVKGELLLREPPLRWPARLPRRLDAESTLRQWIKKYEVESPAEFITVHDQPMDDIRLL</sequence>
<dbReference type="Proteomes" id="UP001321473">
    <property type="component" value="Unassembled WGS sequence"/>
</dbReference>
<proteinExistence type="predicted"/>
<feature type="non-terminal residue" evidence="1">
    <location>
        <position position="195"/>
    </location>
</feature>
<dbReference type="AlphaFoldDB" id="A0AAQ4DLI3"/>
<accession>A0AAQ4DLI3</accession>
<evidence type="ECO:0000313" key="1">
    <source>
        <dbReference type="EMBL" id="KAK8763323.1"/>
    </source>
</evidence>
<gene>
    <name evidence="1" type="ORF">V5799_034068</name>
</gene>
<protein>
    <submittedName>
        <fullName evidence="1">Uncharacterized protein</fullName>
    </submittedName>
</protein>
<reference evidence="1 2" key="1">
    <citation type="journal article" date="2023" name="Arcadia Sci">
        <title>De novo assembly of a long-read Amblyomma americanum tick genome.</title>
        <authorList>
            <person name="Chou S."/>
            <person name="Poskanzer K.E."/>
            <person name="Rollins M."/>
            <person name="Thuy-Boun P.S."/>
        </authorList>
    </citation>
    <scope>NUCLEOTIDE SEQUENCE [LARGE SCALE GENOMIC DNA]</scope>
    <source>
        <strain evidence="1">F_SG_1</strain>
        <tissue evidence="1">Salivary glands</tissue>
    </source>
</reference>
<evidence type="ECO:0000313" key="2">
    <source>
        <dbReference type="Proteomes" id="UP001321473"/>
    </source>
</evidence>
<organism evidence="1 2">
    <name type="scientific">Amblyomma americanum</name>
    <name type="common">Lone star tick</name>
    <dbReference type="NCBI Taxonomy" id="6943"/>
    <lineage>
        <taxon>Eukaryota</taxon>
        <taxon>Metazoa</taxon>
        <taxon>Ecdysozoa</taxon>
        <taxon>Arthropoda</taxon>
        <taxon>Chelicerata</taxon>
        <taxon>Arachnida</taxon>
        <taxon>Acari</taxon>
        <taxon>Parasitiformes</taxon>
        <taxon>Ixodida</taxon>
        <taxon>Ixodoidea</taxon>
        <taxon>Ixodidae</taxon>
        <taxon>Amblyomminae</taxon>
        <taxon>Amblyomma</taxon>
    </lineage>
</organism>